<evidence type="ECO:0000313" key="1">
    <source>
        <dbReference type="EMBL" id="ORZ04336.1"/>
    </source>
</evidence>
<sequence>MRTVAISHLAQLSQAELEPLGRPIWDSTPSCKMGERPVPCATRDGLRIVAMYMIDRVLQPASLAAPAVTDQVGEKEGAGADILMAQQSFIEFGLHTLLEPVPSNTTNIDIGEQVLGVDVIVREEITFKDPGLLGLLFPWLFLAEHGFLD</sequence>
<dbReference type="AlphaFoldDB" id="A0A1Y2GAI6"/>
<dbReference type="EMBL" id="MCFF01000058">
    <property type="protein sequence ID" value="ORZ04336.1"/>
    <property type="molecule type" value="Genomic_DNA"/>
</dbReference>
<accession>A0A1Y2GAI6</accession>
<proteinExistence type="predicted"/>
<name>A0A1Y2GAI6_9FUNG</name>
<protein>
    <submittedName>
        <fullName evidence="1">Uncharacterized protein</fullName>
    </submittedName>
</protein>
<dbReference type="GeneID" id="33571048"/>
<dbReference type="RefSeq" id="XP_021876494.1">
    <property type="nucleotide sequence ID" value="XM_022029205.1"/>
</dbReference>
<keyword evidence="2" id="KW-1185">Reference proteome</keyword>
<organism evidence="1 2">
    <name type="scientific">Lobosporangium transversale</name>
    <dbReference type="NCBI Taxonomy" id="64571"/>
    <lineage>
        <taxon>Eukaryota</taxon>
        <taxon>Fungi</taxon>
        <taxon>Fungi incertae sedis</taxon>
        <taxon>Mucoromycota</taxon>
        <taxon>Mortierellomycotina</taxon>
        <taxon>Mortierellomycetes</taxon>
        <taxon>Mortierellales</taxon>
        <taxon>Mortierellaceae</taxon>
        <taxon>Lobosporangium</taxon>
    </lineage>
</organism>
<evidence type="ECO:0000313" key="2">
    <source>
        <dbReference type="Proteomes" id="UP000193648"/>
    </source>
</evidence>
<dbReference type="Proteomes" id="UP000193648">
    <property type="component" value="Unassembled WGS sequence"/>
</dbReference>
<reference evidence="1 2" key="1">
    <citation type="submission" date="2016-07" db="EMBL/GenBank/DDBJ databases">
        <title>Pervasive Adenine N6-methylation of Active Genes in Fungi.</title>
        <authorList>
            <consortium name="DOE Joint Genome Institute"/>
            <person name="Mondo S.J."/>
            <person name="Dannebaum R.O."/>
            <person name="Kuo R.C."/>
            <person name="Labutti K."/>
            <person name="Haridas S."/>
            <person name="Kuo A."/>
            <person name="Salamov A."/>
            <person name="Ahrendt S.R."/>
            <person name="Lipzen A."/>
            <person name="Sullivan W."/>
            <person name="Andreopoulos W.B."/>
            <person name="Clum A."/>
            <person name="Lindquist E."/>
            <person name="Daum C."/>
            <person name="Ramamoorthy G.K."/>
            <person name="Gryganskyi A."/>
            <person name="Culley D."/>
            <person name="Magnuson J.K."/>
            <person name="James T.Y."/>
            <person name="O'Malley M.A."/>
            <person name="Stajich J.E."/>
            <person name="Spatafora J.W."/>
            <person name="Visel A."/>
            <person name="Grigoriev I.V."/>
        </authorList>
    </citation>
    <scope>NUCLEOTIDE SEQUENCE [LARGE SCALE GENOMIC DNA]</scope>
    <source>
        <strain evidence="1 2">NRRL 3116</strain>
    </source>
</reference>
<dbReference type="InParanoid" id="A0A1Y2GAI6"/>
<gene>
    <name evidence="1" type="ORF">BCR41DRAFT_401194</name>
</gene>
<comment type="caution">
    <text evidence="1">The sequence shown here is derived from an EMBL/GenBank/DDBJ whole genome shotgun (WGS) entry which is preliminary data.</text>
</comment>